<dbReference type="EMBL" id="CP031003">
    <property type="protein sequence ID" value="AXN36141.1"/>
    <property type="molecule type" value="Genomic_DNA"/>
</dbReference>
<keyword evidence="7" id="KW-0175">Coiled coil</keyword>
<dbReference type="RefSeq" id="WP_004265512.1">
    <property type="nucleotide sequence ID" value="NZ_AP024685.1"/>
</dbReference>
<gene>
    <name evidence="6 10" type="primary">xseB</name>
    <name evidence="8" type="ORF">CG419_07060</name>
    <name evidence="9" type="ORF">DT351_07075</name>
    <name evidence="10" type="ORF">LTWDN19_06320</name>
    <name evidence="11" type="ORF">PSR33_02325</name>
</gene>
<dbReference type="GO" id="GO:0005829">
    <property type="term" value="C:cytosol"/>
    <property type="evidence" value="ECO:0007669"/>
    <property type="project" value="TreeGrafter"/>
</dbReference>
<dbReference type="InterPro" id="IPR037004">
    <property type="entry name" value="Exonuc_VII_ssu_sf"/>
</dbReference>
<feature type="coiled-coil region" evidence="7">
    <location>
        <begin position="5"/>
        <end position="63"/>
    </location>
</feature>
<dbReference type="Proteomes" id="UP000257607">
    <property type="component" value="Chromosome"/>
</dbReference>
<evidence type="ECO:0000256" key="1">
    <source>
        <dbReference type="ARBA" id="ARBA00009998"/>
    </source>
</evidence>
<evidence type="ECO:0000313" key="13">
    <source>
        <dbReference type="Proteomes" id="UP000257607"/>
    </source>
</evidence>
<dbReference type="GeneID" id="49610038"/>
<dbReference type="GO" id="GO:0009318">
    <property type="term" value="C:exodeoxyribonuclease VII complex"/>
    <property type="evidence" value="ECO:0007669"/>
    <property type="project" value="UniProtKB-UniRule"/>
</dbReference>
<dbReference type="GO" id="GO:0008855">
    <property type="term" value="F:exodeoxyribonuclease VII activity"/>
    <property type="evidence" value="ECO:0007669"/>
    <property type="project" value="UniProtKB-UniRule"/>
</dbReference>
<name>A0A0B2XQ65_LATCU</name>
<evidence type="ECO:0000313" key="10">
    <source>
        <dbReference type="EMBL" id="BCX30065.1"/>
    </source>
</evidence>
<evidence type="ECO:0000313" key="11">
    <source>
        <dbReference type="EMBL" id="WDC92408.1"/>
    </source>
</evidence>
<dbReference type="EC" id="3.1.11.6" evidence="6"/>
<dbReference type="AlphaFoldDB" id="A0A0B2XQ65"/>
<keyword evidence="2 6" id="KW-0963">Cytoplasm</keyword>
<dbReference type="Proteomes" id="UP000825100">
    <property type="component" value="Chromosome"/>
</dbReference>
<dbReference type="EMBL" id="AP024685">
    <property type="protein sequence ID" value="BCX30065.1"/>
    <property type="molecule type" value="Genomic_DNA"/>
</dbReference>
<dbReference type="GO" id="GO:0006308">
    <property type="term" value="P:DNA catabolic process"/>
    <property type="evidence" value="ECO:0007669"/>
    <property type="project" value="UniProtKB-UniRule"/>
</dbReference>
<dbReference type="HAMAP" id="MF_00337">
    <property type="entry name" value="Exonuc_7_S"/>
    <property type="match status" value="1"/>
</dbReference>
<evidence type="ECO:0000313" key="8">
    <source>
        <dbReference type="EMBL" id="ASN60419.1"/>
    </source>
</evidence>
<dbReference type="InterPro" id="IPR003761">
    <property type="entry name" value="Exonuc_VII_S"/>
</dbReference>
<organism evidence="9 13">
    <name type="scientific">Latilactobacillus curvatus</name>
    <name type="common">Lactobacillus curvatus</name>
    <dbReference type="NCBI Taxonomy" id="28038"/>
    <lineage>
        <taxon>Bacteria</taxon>
        <taxon>Bacillati</taxon>
        <taxon>Bacillota</taxon>
        <taxon>Bacilli</taxon>
        <taxon>Lactobacillales</taxon>
        <taxon>Lactobacillaceae</taxon>
        <taxon>Latilactobacillus</taxon>
    </lineage>
</organism>
<dbReference type="EMBL" id="CP117683">
    <property type="protein sequence ID" value="WDC92408.1"/>
    <property type="molecule type" value="Genomic_DNA"/>
</dbReference>
<proteinExistence type="inferred from homology"/>
<dbReference type="Gene3D" id="1.10.287.1040">
    <property type="entry name" value="Exonuclease VII, small subunit"/>
    <property type="match status" value="1"/>
</dbReference>
<comment type="subcellular location">
    <subcellularLocation>
        <location evidence="6">Cytoplasm</location>
    </subcellularLocation>
</comment>
<evidence type="ECO:0000256" key="4">
    <source>
        <dbReference type="ARBA" id="ARBA00022801"/>
    </source>
</evidence>
<dbReference type="Proteomes" id="UP001215533">
    <property type="component" value="Chromosome"/>
</dbReference>
<reference evidence="11" key="4">
    <citation type="submission" date="2023-02" db="EMBL/GenBank/DDBJ databases">
        <title>Complete genome sequence of Lactobacillus curvatus CACC879 isolated from Pig feces.</title>
        <authorList>
            <person name="Park S."/>
            <person name="Park M.A."/>
            <person name="Kim D.-H."/>
            <person name="Kim Y."/>
        </authorList>
    </citation>
    <scope>NUCLEOTIDE SEQUENCE</scope>
    <source>
        <strain evidence="11">CACC879</strain>
    </source>
</reference>
<evidence type="ECO:0000256" key="6">
    <source>
        <dbReference type="HAMAP-Rule" id="MF_00337"/>
    </source>
</evidence>
<dbReference type="PANTHER" id="PTHR34137">
    <property type="entry name" value="EXODEOXYRIBONUCLEASE 7 SMALL SUBUNIT"/>
    <property type="match status" value="1"/>
</dbReference>
<sequence length="76" mass="8354">MAEKKLTFEENLAQLEAIVNELETGDVPLEKAMTAFQKGVKLSQTLEETLSKAEKTMAKVMADNGEEVPLDAEAQE</sequence>
<dbReference type="NCBIfam" id="NF002138">
    <property type="entry name" value="PRK00977.1-2"/>
    <property type="match status" value="1"/>
</dbReference>
<reference evidence="9 13" key="2">
    <citation type="submission" date="2018-07" db="EMBL/GenBank/DDBJ databases">
        <title>Lactobacillus curvatus genome sequence.</title>
        <authorList>
            <person name="Prechtl R."/>
        </authorList>
    </citation>
    <scope>NUCLEOTIDE SEQUENCE [LARGE SCALE GENOMIC DNA]</scope>
    <source>
        <strain evidence="9 13">TMW 1.1928</strain>
    </source>
</reference>
<accession>A0A0B2XQ65</accession>
<dbReference type="PIRSF" id="PIRSF006488">
    <property type="entry name" value="Exonuc_VII_S"/>
    <property type="match status" value="1"/>
</dbReference>
<evidence type="ECO:0000256" key="3">
    <source>
        <dbReference type="ARBA" id="ARBA00022722"/>
    </source>
</evidence>
<evidence type="ECO:0000256" key="2">
    <source>
        <dbReference type="ARBA" id="ARBA00022490"/>
    </source>
</evidence>
<dbReference type="EMBL" id="CP022474">
    <property type="protein sequence ID" value="ASN60419.1"/>
    <property type="molecule type" value="Genomic_DNA"/>
</dbReference>
<keyword evidence="14" id="KW-1185">Reference proteome</keyword>
<reference evidence="10 14" key="3">
    <citation type="submission" date="2021-05" db="EMBL/GenBank/DDBJ databases">
        <title>Complete Genome Sequence of Latilactobacillus sp. Strain WDN19, a High D-Aspartate-producing Lactic Acid Bacterium Isolated from a Japanese Pickle.</title>
        <authorList>
            <person name="Kajitani K."/>
            <person name="Takahashi S."/>
        </authorList>
    </citation>
    <scope>NUCLEOTIDE SEQUENCE [LARGE SCALE GENOMIC DNA]</scope>
    <source>
        <strain evidence="10 14">WDN19</strain>
    </source>
</reference>
<dbReference type="PANTHER" id="PTHR34137:SF1">
    <property type="entry name" value="EXODEOXYRIBONUCLEASE 7 SMALL SUBUNIT"/>
    <property type="match status" value="1"/>
</dbReference>
<comment type="similarity">
    <text evidence="1 6">Belongs to the XseB family.</text>
</comment>
<dbReference type="Proteomes" id="UP000199749">
    <property type="component" value="Chromosome"/>
</dbReference>
<dbReference type="SUPFAM" id="SSF116842">
    <property type="entry name" value="XseB-like"/>
    <property type="match status" value="1"/>
</dbReference>
<evidence type="ECO:0000313" key="14">
    <source>
        <dbReference type="Proteomes" id="UP000825100"/>
    </source>
</evidence>
<dbReference type="STRING" id="28038.BCY75_09000"/>
<evidence type="ECO:0000256" key="7">
    <source>
        <dbReference type="SAM" id="Coils"/>
    </source>
</evidence>
<dbReference type="Pfam" id="PF02609">
    <property type="entry name" value="Exonuc_VII_S"/>
    <property type="match status" value="1"/>
</dbReference>
<keyword evidence="4 6" id="KW-0378">Hydrolase</keyword>
<comment type="catalytic activity">
    <reaction evidence="6">
        <text>Exonucleolytic cleavage in either 5'- to 3'- or 3'- to 5'-direction to yield nucleoside 5'-phosphates.</text>
        <dbReference type="EC" id="3.1.11.6"/>
    </reaction>
</comment>
<dbReference type="KEGG" id="lcv:FBA2_03485"/>
<dbReference type="OrthoDB" id="9798666at2"/>
<comment type="function">
    <text evidence="6">Bidirectionally degrades single-stranded DNA into large acid-insoluble oligonucleotides, which are then degraded further into small acid-soluble oligonucleotides.</text>
</comment>
<evidence type="ECO:0000313" key="12">
    <source>
        <dbReference type="Proteomes" id="UP000199749"/>
    </source>
</evidence>
<keyword evidence="5 6" id="KW-0269">Exonuclease</keyword>
<reference evidence="8 12" key="1">
    <citation type="submission" date="2017-07" db="EMBL/GenBank/DDBJ databases">
        <title>Lactobacillus curvatus MRS6 whole genome.</title>
        <authorList>
            <person name="Jans C."/>
            <person name="Lagler S."/>
            <person name="Lacroix C."/>
            <person name="Meile L."/>
            <person name="Stevens M.J.A."/>
        </authorList>
    </citation>
    <scope>NUCLEOTIDE SEQUENCE [LARGE SCALE GENOMIC DNA]</scope>
    <source>
        <strain evidence="8 12">MRS6</strain>
    </source>
</reference>
<protein>
    <recommendedName>
        <fullName evidence="6">Exodeoxyribonuclease 7 small subunit</fullName>
        <ecNumber evidence="6">3.1.11.6</ecNumber>
    </recommendedName>
    <alternativeName>
        <fullName evidence="6">Exodeoxyribonuclease VII small subunit</fullName>
        <shortName evidence="6">Exonuclease VII small subunit</shortName>
    </alternativeName>
</protein>
<keyword evidence="3 6" id="KW-0540">Nuclease</keyword>
<evidence type="ECO:0000313" key="9">
    <source>
        <dbReference type="EMBL" id="AXN36141.1"/>
    </source>
</evidence>
<dbReference type="NCBIfam" id="TIGR01280">
    <property type="entry name" value="xseB"/>
    <property type="match status" value="1"/>
</dbReference>
<comment type="subunit">
    <text evidence="6">Heterooligomer composed of large and small subunits.</text>
</comment>
<evidence type="ECO:0000256" key="5">
    <source>
        <dbReference type="ARBA" id="ARBA00022839"/>
    </source>
</evidence>